<feature type="domain" description="DprA winged helix" evidence="3">
    <location>
        <begin position="330"/>
        <end position="390"/>
    </location>
</feature>
<evidence type="ECO:0000259" key="3">
    <source>
        <dbReference type="Pfam" id="PF17782"/>
    </source>
</evidence>
<evidence type="ECO:0000313" key="4">
    <source>
        <dbReference type="EMBL" id="MCB5200124.1"/>
    </source>
</evidence>
<reference evidence="4" key="1">
    <citation type="submission" date="2021-10" db="EMBL/GenBank/DDBJ databases">
        <title>Loktanella gaetbuli sp. nov., isolated from a tidal flat.</title>
        <authorList>
            <person name="Park S."/>
            <person name="Yoon J.-H."/>
        </authorList>
    </citation>
    <scope>NUCLEOTIDE SEQUENCE</scope>
    <source>
        <strain evidence="4">TSTF-M6</strain>
    </source>
</reference>
<dbReference type="Pfam" id="PF21102">
    <property type="entry name" value="DprA_N"/>
    <property type="match status" value="1"/>
</dbReference>
<evidence type="ECO:0000259" key="2">
    <source>
        <dbReference type="Pfam" id="PF02481"/>
    </source>
</evidence>
<dbReference type="SUPFAM" id="SSF102405">
    <property type="entry name" value="MCP/YpsA-like"/>
    <property type="match status" value="1"/>
</dbReference>
<comment type="similarity">
    <text evidence="1">Belongs to the DprA/Smf family.</text>
</comment>
<dbReference type="PANTHER" id="PTHR43022">
    <property type="entry name" value="PROTEIN SMF"/>
    <property type="match status" value="1"/>
</dbReference>
<dbReference type="InterPro" id="IPR003488">
    <property type="entry name" value="DprA"/>
</dbReference>
<dbReference type="PANTHER" id="PTHR43022:SF1">
    <property type="entry name" value="PROTEIN SMF"/>
    <property type="match status" value="1"/>
</dbReference>
<dbReference type="InterPro" id="IPR036388">
    <property type="entry name" value="WH-like_DNA-bd_sf"/>
</dbReference>
<evidence type="ECO:0000313" key="5">
    <source>
        <dbReference type="Proteomes" id="UP001138961"/>
    </source>
</evidence>
<accession>A0ABS8BWP8</accession>
<keyword evidence="5" id="KW-1185">Reference proteome</keyword>
<comment type="caution">
    <text evidence="4">The sequence shown here is derived from an EMBL/GenBank/DDBJ whole genome shotgun (WGS) entry which is preliminary data.</text>
</comment>
<dbReference type="EMBL" id="JAJATZ010000006">
    <property type="protein sequence ID" value="MCB5200124.1"/>
    <property type="molecule type" value="Genomic_DNA"/>
</dbReference>
<feature type="domain" description="Smf/DprA SLOG" evidence="2">
    <location>
        <begin position="87"/>
        <end position="293"/>
    </location>
</feature>
<evidence type="ECO:0000256" key="1">
    <source>
        <dbReference type="ARBA" id="ARBA00006525"/>
    </source>
</evidence>
<dbReference type="RefSeq" id="WP_226748723.1">
    <property type="nucleotide sequence ID" value="NZ_JAJATZ010000006.1"/>
</dbReference>
<dbReference type="InterPro" id="IPR057666">
    <property type="entry name" value="DrpA_SLOG"/>
</dbReference>
<name>A0ABS8BWP8_9RHOB</name>
<dbReference type="Gene3D" id="3.40.50.450">
    <property type="match status" value="1"/>
</dbReference>
<gene>
    <name evidence="4" type="primary">dprA</name>
    <name evidence="4" type="ORF">LGQ03_12815</name>
</gene>
<organism evidence="4 5">
    <name type="scientific">Loktanella gaetbuli</name>
    <dbReference type="NCBI Taxonomy" id="2881335"/>
    <lineage>
        <taxon>Bacteria</taxon>
        <taxon>Pseudomonadati</taxon>
        <taxon>Pseudomonadota</taxon>
        <taxon>Alphaproteobacteria</taxon>
        <taxon>Rhodobacterales</taxon>
        <taxon>Roseobacteraceae</taxon>
        <taxon>Loktanella</taxon>
    </lineage>
</organism>
<proteinExistence type="inferred from homology"/>
<sequence>MTLADTPQTPCIPPSDGDLFDRLRLLRSRRVGPATYHRLMAEHGTAADALLALPDLAQAAGVSDYRICPAAVISAELRAARAAGARLIATDDPDYPAALADMADAPPLLWTLGNPALLTRPMIAMVGARNASSLGTRMARKLAADLTEAGYVVVSGLARGVDAAAHLAALDGGTVAVQAGGVDVIYPSENAELAHAIADRGLRLSEMPMGLQPQARHFPARNRIIAGLSRAVVVVEAAAKSGSLITARNALDQHRDVLAVPGHPFDARAAGCNMLIRDGATLVRSVHDILEALGPVAAPAQLRALADNVNERAAIPTDSRCEVMTHVPTAPPARDLASAARLHEQILARLGPSPMAEDQLIRDLSAKPMQVAPALVDLELDGKIMRQPGGLLSRIA</sequence>
<dbReference type="InterPro" id="IPR041614">
    <property type="entry name" value="DprA_WH"/>
</dbReference>
<dbReference type="Pfam" id="PF02481">
    <property type="entry name" value="DNA_processg_A"/>
    <property type="match status" value="1"/>
</dbReference>
<dbReference type="NCBIfam" id="TIGR00732">
    <property type="entry name" value="dprA"/>
    <property type="match status" value="1"/>
</dbReference>
<dbReference type="Pfam" id="PF17782">
    <property type="entry name" value="WHD_DprA"/>
    <property type="match status" value="1"/>
</dbReference>
<dbReference type="Proteomes" id="UP001138961">
    <property type="component" value="Unassembled WGS sequence"/>
</dbReference>
<dbReference type="Gene3D" id="1.10.10.10">
    <property type="entry name" value="Winged helix-like DNA-binding domain superfamily/Winged helix DNA-binding domain"/>
    <property type="match status" value="1"/>
</dbReference>
<protein>
    <submittedName>
        <fullName evidence="4">DNA-processing protein DprA</fullName>
    </submittedName>
</protein>